<dbReference type="eggNOG" id="ENOG5031BPS">
    <property type="taxonomic scope" value="Bacteria"/>
</dbReference>
<reference evidence="2 3" key="1">
    <citation type="submission" date="2013-09" db="EMBL/GenBank/DDBJ databases">
        <title>Whole genome shotgun sequence of Novosphingobium tardaugens NBRC 16725.</title>
        <authorList>
            <person name="Isaki S."/>
            <person name="Hosoyama A."/>
            <person name="Tsuchikane K."/>
            <person name="Katsumata H."/>
            <person name="Ando Y."/>
            <person name="Yamazaki S."/>
            <person name="Fujita N."/>
        </authorList>
    </citation>
    <scope>NUCLEOTIDE SEQUENCE [LARGE SCALE GENOMIC DNA]</scope>
    <source>
        <strain evidence="2 3">NBRC 16725</strain>
    </source>
</reference>
<evidence type="ECO:0000256" key="1">
    <source>
        <dbReference type="SAM" id="SignalP"/>
    </source>
</evidence>
<feature type="chain" id="PRO_5004638811" description="Lipoprotein" evidence="1">
    <location>
        <begin position="22"/>
        <end position="192"/>
    </location>
</feature>
<keyword evidence="1" id="KW-0732">Signal</keyword>
<name>U2ZYW7_9SPHN</name>
<evidence type="ECO:0000313" key="3">
    <source>
        <dbReference type="Proteomes" id="UP000016568"/>
    </source>
</evidence>
<sequence length="192" mass="19959">MQRRALISFFCLPLAACSAAASDNVVQKFSFEEIGSQPEPILAASPDVTHAVWAALDSANSLRFGKPGETPLFSLTCEEAQGAGPFIHMVRYAPADPGAKALLALLGARMNARLAAETHSEGGAWRWESRTPALDPQLDVFLDGSAVEATLPGGGTLKLAASAEPARVVTACRHGMTAQATAEPVTPPAPPA</sequence>
<proteinExistence type="predicted"/>
<comment type="caution">
    <text evidence="2">The sequence shown here is derived from an EMBL/GenBank/DDBJ whole genome shotgun (WGS) entry which is preliminary data.</text>
</comment>
<dbReference type="AlphaFoldDB" id="U2ZYW7"/>
<dbReference type="EMBL" id="BASZ01000001">
    <property type="protein sequence ID" value="GAD47713.1"/>
    <property type="molecule type" value="Genomic_DNA"/>
</dbReference>
<evidence type="ECO:0000313" key="2">
    <source>
        <dbReference type="EMBL" id="GAD47713.1"/>
    </source>
</evidence>
<feature type="signal peptide" evidence="1">
    <location>
        <begin position="1"/>
        <end position="21"/>
    </location>
</feature>
<gene>
    <name evidence="2" type="ORF">NT2_01_04870</name>
</gene>
<evidence type="ECO:0008006" key="4">
    <source>
        <dbReference type="Google" id="ProtNLM"/>
    </source>
</evidence>
<dbReference type="Proteomes" id="UP000016568">
    <property type="component" value="Unassembled WGS sequence"/>
</dbReference>
<organism evidence="2 3">
    <name type="scientific">Caenibius tardaugens NBRC 16725</name>
    <dbReference type="NCBI Taxonomy" id="1219035"/>
    <lineage>
        <taxon>Bacteria</taxon>
        <taxon>Pseudomonadati</taxon>
        <taxon>Pseudomonadota</taxon>
        <taxon>Alphaproteobacteria</taxon>
        <taxon>Sphingomonadales</taxon>
        <taxon>Erythrobacteraceae</taxon>
        <taxon>Caenibius</taxon>
    </lineage>
</organism>
<protein>
    <recommendedName>
        <fullName evidence="4">Lipoprotein</fullName>
    </recommendedName>
</protein>
<accession>U2ZYW7</accession>
<keyword evidence="3" id="KW-1185">Reference proteome</keyword>